<evidence type="ECO:0000313" key="2">
    <source>
        <dbReference type="EMBL" id="MCZ8533996.1"/>
    </source>
</evidence>
<keyword evidence="1" id="KW-0732">Signal</keyword>
<evidence type="ECO:0000256" key="1">
    <source>
        <dbReference type="SAM" id="SignalP"/>
    </source>
</evidence>
<feature type="chain" id="PRO_5040919950" evidence="1">
    <location>
        <begin position="29"/>
        <end position="108"/>
    </location>
</feature>
<organism evidence="2 3">
    <name type="scientific">Psychrobacillus psychrodurans</name>
    <dbReference type="NCBI Taxonomy" id="126157"/>
    <lineage>
        <taxon>Bacteria</taxon>
        <taxon>Bacillati</taxon>
        <taxon>Bacillota</taxon>
        <taxon>Bacilli</taxon>
        <taxon>Bacillales</taxon>
        <taxon>Bacillaceae</taxon>
        <taxon>Psychrobacillus</taxon>
    </lineage>
</organism>
<protein>
    <submittedName>
        <fullName evidence="2">YckD family protein</fullName>
    </submittedName>
</protein>
<dbReference type="AlphaFoldDB" id="A0A9X3L9T8"/>
<feature type="signal peptide" evidence="1">
    <location>
        <begin position="1"/>
        <end position="28"/>
    </location>
</feature>
<dbReference type="EMBL" id="JAMKBI010000008">
    <property type="protein sequence ID" value="MCZ8533996.1"/>
    <property type="molecule type" value="Genomic_DNA"/>
</dbReference>
<dbReference type="RefSeq" id="WP_269922247.1">
    <property type="nucleotide sequence ID" value="NZ_JAMKBI010000008.1"/>
</dbReference>
<name>A0A9X3L9T8_9BACI</name>
<reference evidence="2" key="1">
    <citation type="submission" date="2022-05" db="EMBL/GenBank/DDBJ databases">
        <authorList>
            <person name="Colautti A."/>
            <person name="Iacumin L."/>
        </authorList>
    </citation>
    <scope>NUCLEOTIDE SEQUENCE</scope>
    <source>
        <strain evidence="2">DSM 30747</strain>
    </source>
</reference>
<dbReference type="InterPro" id="IPR024485">
    <property type="entry name" value="DUF2680"/>
</dbReference>
<dbReference type="Pfam" id="PF10925">
    <property type="entry name" value="DUF2680"/>
    <property type="match status" value="1"/>
</dbReference>
<keyword evidence="3" id="KW-1185">Reference proteome</keyword>
<accession>A0A9X3L9T8</accession>
<evidence type="ECO:0000313" key="3">
    <source>
        <dbReference type="Proteomes" id="UP001152172"/>
    </source>
</evidence>
<proteinExistence type="predicted"/>
<sequence length="108" mass="12748">MSKRWFSVMTVILMTVGLMGLTSMEAKADMPTDVKLTSEQQEEMKTLQQEALKQKKEIINKYVEYGVFSKEKGQKIITHLEQRYIKMEQNGFVPIFHDDYKRHRSKES</sequence>
<comment type="caution">
    <text evidence="2">The sequence shown here is derived from an EMBL/GenBank/DDBJ whole genome shotgun (WGS) entry which is preliminary data.</text>
</comment>
<gene>
    <name evidence="2" type="ORF">M9R61_11805</name>
</gene>
<dbReference type="Proteomes" id="UP001152172">
    <property type="component" value="Unassembled WGS sequence"/>
</dbReference>